<dbReference type="AlphaFoldDB" id="A0A9Q9ANQ4"/>
<accession>A0A9Q9ANQ4</accession>
<evidence type="ECO:0000313" key="1">
    <source>
        <dbReference type="EMBL" id="USW50333.1"/>
    </source>
</evidence>
<evidence type="ECO:0000313" key="2">
    <source>
        <dbReference type="Proteomes" id="UP001056384"/>
    </source>
</evidence>
<dbReference type="Proteomes" id="UP001056384">
    <property type="component" value="Chromosome 2"/>
</dbReference>
<protein>
    <submittedName>
        <fullName evidence="1">Uncharacterized protein</fullName>
    </submittedName>
</protein>
<gene>
    <name evidence="1" type="ORF">Slin15195_G036520</name>
</gene>
<proteinExistence type="predicted"/>
<sequence>MDRFPLQHACWLPGVHTFPVCSSSNETSWIYPSFERAIGLDADFVSVQEIASEHEVLPYVMLVSRNSMKSQIWDLASTQDSPEAQWTTYMAHAKNLSKLAEESVDSLQKGLRGTNKLVDRVMIANVGAAGTLALRSRRSIPAFSLERVYMVYVGTLQEQVNDALRHFATARDRLVEEMHLISTVHTMASALAASKIDARRPTQGSIWAKLLGAHQPELPKQKMIPELHRNHTDNLMEAMRLIHSITTRLMPVRDFLEMRINANSTETSKLKANGDSIVARNELRERLYASVRYMEGTKEINQAIRRARYAQWESDYEGNKKNRWEHVRFVLLEDLGYNSSDAWRKDRQRLVEG</sequence>
<organism evidence="1 2">
    <name type="scientific">Septoria linicola</name>
    <dbReference type="NCBI Taxonomy" id="215465"/>
    <lineage>
        <taxon>Eukaryota</taxon>
        <taxon>Fungi</taxon>
        <taxon>Dikarya</taxon>
        <taxon>Ascomycota</taxon>
        <taxon>Pezizomycotina</taxon>
        <taxon>Dothideomycetes</taxon>
        <taxon>Dothideomycetidae</taxon>
        <taxon>Mycosphaerellales</taxon>
        <taxon>Mycosphaerellaceae</taxon>
        <taxon>Septoria</taxon>
    </lineage>
</organism>
<reference evidence="1" key="1">
    <citation type="submission" date="2022-06" db="EMBL/GenBank/DDBJ databases">
        <title>Complete genome sequences of two strains of the flax pathogen Septoria linicola.</title>
        <authorList>
            <person name="Lapalu N."/>
            <person name="Simon A."/>
            <person name="Demenou B."/>
            <person name="Paumier D."/>
            <person name="Guillot M.-P."/>
            <person name="Gout L."/>
            <person name="Valade R."/>
        </authorList>
    </citation>
    <scope>NUCLEOTIDE SEQUENCE</scope>
    <source>
        <strain evidence="1">SE15195</strain>
    </source>
</reference>
<keyword evidence="2" id="KW-1185">Reference proteome</keyword>
<name>A0A9Q9ANQ4_9PEZI</name>
<dbReference type="EMBL" id="CP099419">
    <property type="protein sequence ID" value="USW50333.1"/>
    <property type="molecule type" value="Genomic_DNA"/>
</dbReference>